<evidence type="ECO:0000256" key="10">
    <source>
        <dbReference type="PIRNR" id="PIRNR006268"/>
    </source>
</evidence>
<evidence type="ECO:0000256" key="8">
    <source>
        <dbReference type="ARBA" id="ARBA00031306"/>
    </source>
</evidence>
<dbReference type="EMBL" id="RCIW01000004">
    <property type="protein sequence ID" value="RLP11919.1"/>
    <property type="molecule type" value="Genomic_DNA"/>
</dbReference>
<dbReference type="EMBL" id="UNQJ01000002">
    <property type="protein sequence ID" value="SYZ32619.1"/>
    <property type="molecule type" value="Genomic_DNA"/>
</dbReference>
<evidence type="ECO:0000313" key="15">
    <source>
        <dbReference type="Proteomes" id="UP000279336"/>
    </source>
</evidence>
<keyword evidence="14" id="KW-1185">Reference proteome</keyword>
<dbReference type="Proteomes" id="UP000263928">
    <property type="component" value="Unassembled WGS sequence"/>
</dbReference>
<evidence type="ECO:0000256" key="3">
    <source>
        <dbReference type="ARBA" id="ARBA00022630"/>
    </source>
</evidence>
<evidence type="ECO:0000256" key="11">
    <source>
        <dbReference type="PIRSR" id="PIRSR006268-2"/>
    </source>
</evidence>
<dbReference type="Gene3D" id="3.10.520.10">
    <property type="entry name" value="ApbE-like domains"/>
    <property type="match status" value="1"/>
</dbReference>
<keyword evidence="4 10" id="KW-0808">Transferase</keyword>
<feature type="binding site" evidence="11">
    <location>
        <position position="156"/>
    </location>
    <ligand>
        <name>Mg(2+)</name>
        <dbReference type="ChEBI" id="CHEBI:18420"/>
    </ligand>
</feature>
<evidence type="ECO:0000256" key="5">
    <source>
        <dbReference type="ARBA" id="ARBA00022723"/>
    </source>
</evidence>
<evidence type="ECO:0000313" key="14">
    <source>
        <dbReference type="Proteomes" id="UP000263928"/>
    </source>
</evidence>
<dbReference type="EC" id="2.7.1.180" evidence="1 10"/>
<dbReference type="AlphaFoldDB" id="A0A383S5H3"/>
<dbReference type="SUPFAM" id="SSF143631">
    <property type="entry name" value="ApbE-like"/>
    <property type="match status" value="1"/>
</dbReference>
<keyword evidence="7 10" id="KW-0460">Magnesium</keyword>
<evidence type="ECO:0000256" key="7">
    <source>
        <dbReference type="ARBA" id="ARBA00022842"/>
    </source>
</evidence>
<evidence type="ECO:0000313" key="13">
    <source>
        <dbReference type="EMBL" id="SYZ32619.1"/>
    </source>
</evidence>
<dbReference type="GO" id="GO:0046872">
    <property type="term" value="F:metal ion binding"/>
    <property type="evidence" value="ECO:0007669"/>
    <property type="project" value="UniProtKB-UniRule"/>
</dbReference>
<dbReference type="InterPro" id="IPR024932">
    <property type="entry name" value="ApbE"/>
</dbReference>
<evidence type="ECO:0000313" key="12">
    <source>
        <dbReference type="EMBL" id="RLP11919.1"/>
    </source>
</evidence>
<dbReference type="PANTHER" id="PTHR30040:SF2">
    <property type="entry name" value="FAD:PROTEIN FMN TRANSFERASE"/>
    <property type="match status" value="1"/>
</dbReference>
<organism evidence="13 14">
    <name type="scientific">Propionibacterium australiense</name>
    <dbReference type="NCBI Taxonomy" id="119981"/>
    <lineage>
        <taxon>Bacteria</taxon>
        <taxon>Bacillati</taxon>
        <taxon>Actinomycetota</taxon>
        <taxon>Actinomycetes</taxon>
        <taxon>Propionibacteriales</taxon>
        <taxon>Propionibacteriaceae</taxon>
        <taxon>Propionibacterium</taxon>
    </lineage>
</organism>
<dbReference type="Pfam" id="PF02424">
    <property type="entry name" value="ApbE"/>
    <property type="match status" value="1"/>
</dbReference>
<accession>A0A383S5H3</accession>
<name>A0A383S5H3_9ACTN</name>
<keyword evidence="6 10" id="KW-0274">FAD</keyword>
<evidence type="ECO:0000256" key="2">
    <source>
        <dbReference type="ARBA" id="ARBA00016337"/>
    </source>
</evidence>
<proteinExistence type="inferred from homology"/>
<comment type="similarity">
    <text evidence="10">Belongs to the ApbE family.</text>
</comment>
<sequence>MRATAGAQRFVLPSMATIVEVIVVTPRLDGLVEETAGLLVHHESLLSRFQPDSDVSALNRAAGGVVEVAEATSVVLDAALTLAGLSDGAFTPCIGALSELWNVKGWLAGLAAGRPVQPPGQDVLDAARRRCAPGLLEKVDERAYRLHGGARLDLGAIAKGFVADAVRGLCLDRGVEAALVSVGASSIAAAGTRPDGRPWRVGVNTPTGEAILGSVELADGADLATSGDQLQQLPGLVDGQLVHHVVDPATGRPSDAGVRQATAVCADGMRAEVAATALMMRSAGRLAGLLDGVEYLTVTDEAARPSPGLPWLPADG</sequence>
<reference evidence="13" key="1">
    <citation type="submission" date="2018-08" db="EMBL/GenBank/DDBJ databases">
        <authorList>
            <person name="Ferrada E.E."/>
            <person name="Latorre B.A."/>
        </authorList>
    </citation>
    <scope>NUCLEOTIDE SEQUENCE [LARGE SCALE GENOMIC DNA]</scope>
    <source>
        <strain evidence="13">Propionibacterium_australiense1</strain>
    </source>
</reference>
<feature type="binding site" evidence="11">
    <location>
        <position position="276"/>
    </location>
    <ligand>
        <name>Mg(2+)</name>
        <dbReference type="ChEBI" id="CHEBI:18420"/>
    </ligand>
</feature>
<comment type="catalytic activity">
    <reaction evidence="9 10">
        <text>L-threonyl-[protein] + FAD = FMN-L-threonyl-[protein] + AMP + H(+)</text>
        <dbReference type="Rhea" id="RHEA:36847"/>
        <dbReference type="Rhea" id="RHEA-COMP:11060"/>
        <dbReference type="Rhea" id="RHEA-COMP:11061"/>
        <dbReference type="ChEBI" id="CHEBI:15378"/>
        <dbReference type="ChEBI" id="CHEBI:30013"/>
        <dbReference type="ChEBI" id="CHEBI:57692"/>
        <dbReference type="ChEBI" id="CHEBI:74257"/>
        <dbReference type="ChEBI" id="CHEBI:456215"/>
        <dbReference type="EC" id="2.7.1.180"/>
    </reaction>
</comment>
<dbReference type="GO" id="GO:0016740">
    <property type="term" value="F:transferase activity"/>
    <property type="evidence" value="ECO:0007669"/>
    <property type="project" value="UniProtKB-UniRule"/>
</dbReference>
<dbReference type="OrthoDB" id="3728306at2"/>
<evidence type="ECO:0000256" key="6">
    <source>
        <dbReference type="ARBA" id="ARBA00022827"/>
    </source>
</evidence>
<evidence type="ECO:0000256" key="1">
    <source>
        <dbReference type="ARBA" id="ARBA00011955"/>
    </source>
</evidence>
<dbReference type="InterPro" id="IPR003374">
    <property type="entry name" value="ApbE-like_sf"/>
</dbReference>
<comment type="cofactor">
    <cofactor evidence="11">
        <name>Mg(2+)</name>
        <dbReference type="ChEBI" id="CHEBI:18420"/>
    </cofactor>
    <cofactor evidence="11">
        <name>Mn(2+)</name>
        <dbReference type="ChEBI" id="CHEBI:29035"/>
    </cofactor>
    <text evidence="11">Magnesium. Can also use manganese.</text>
</comment>
<protein>
    <recommendedName>
        <fullName evidence="2 10">FAD:protein FMN transferase</fullName>
        <ecNumber evidence="1 10">2.7.1.180</ecNumber>
    </recommendedName>
    <alternativeName>
        <fullName evidence="8 10">Flavin transferase</fullName>
    </alternativeName>
</protein>
<dbReference type="RefSeq" id="WP_119160994.1">
    <property type="nucleotide sequence ID" value="NZ_LR134442.1"/>
</dbReference>
<evidence type="ECO:0000256" key="4">
    <source>
        <dbReference type="ARBA" id="ARBA00022679"/>
    </source>
</evidence>
<gene>
    <name evidence="12" type="ORF">D7U36_03365</name>
    <name evidence="13" type="ORF">PROPAUS_0508</name>
</gene>
<dbReference type="Proteomes" id="UP000279336">
    <property type="component" value="Unassembled WGS sequence"/>
</dbReference>
<dbReference type="PIRSF" id="PIRSF006268">
    <property type="entry name" value="ApbE"/>
    <property type="match status" value="1"/>
</dbReference>
<reference evidence="14" key="2">
    <citation type="submission" date="2018-08" db="EMBL/GenBank/DDBJ databases">
        <authorList>
            <person name="Hornung B."/>
        </authorList>
    </citation>
    <scope>NUCLEOTIDE SEQUENCE [LARGE SCALE GENOMIC DNA]</scope>
</reference>
<dbReference type="PANTHER" id="PTHR30040">
    <property type="entry name" value="THIAMINE BIOSYNTHESIS LIPOPROTEIN APBE"/>
    <property type="match status" value="1"/>
</dbReference>
<evidence type="ECO:0000256" key="9">
    <source>
        <dbReference type="ARBA" id="ARBA00048540"/>
    </source>
</evidence>
<reference evidence="12 15" key="3">
    <citation type="submission" date="2018-10" db="EMBL/GenBank/DDBJ databases">
        <title>Propionibacterium australiense Genome Sequencing and Assembly.</title>
        <authorList>
            <person name="Bernier A.-M."/>
            <person name="Bernard K."/>
        </authorList>
    </citation>
    <scope>NUCLEOTIDE SEQUENCE [LARGE SCALE GENOMIC DNA]</scope>
    <source>
        <strain evidence="12 15">NML98A078</strain>
    </source>
</reference>
<keyword evidence="3 10" id="KW-0285">Flavoprotein</keyword>
<keyword evidence="5 10" id="KW-0479">Metal-binding</keyword>